<gene>
    <name evidence="7" type="ORF">SISSUDRAFT_989663</name>
</gene>
<dbReference type="Gene3D" id="3.40.50.1820">
    <property type="entry name" value="alpha/beta hydrolase"/>
    <property type="match status" value="1"/>
</dbReference>
<dbReference type="InterPro" id="IPR001563">
    <property type="entry name" value="Peptidase_S10"/>
</dbReference>
<dbReference type="GO" id="GO:0006508">
    <property type="term" value="P:proteolysis"/>
    <property type="evidence" value="ECO:0007669"/>
    <property type="project" value="UniProtKB-KW"/>
</dbReference>
<dbReference type="GO" id="GO:0000324">
    <property type="term" value="C:fungal-type vacuole"/>
    <property type="evidence" value="ECO:0007669"/>
    <property type="project" value="TreeGrafter"/>
</dbReference>
<name>A0A166B7X8_9AGAM</name>
<evidence type="ECO:0000313" key="7">
    <source>
        <dbReference type="EMBL" id="KZT36081.1"/>
    </source>
</evidence>
<comment type="similarity">
    <text evidence="1 6">Belongs to the peptidase S10 family.</text>
</comment>
<evidence type="ECO:0000256" key="3">
    <source>
        <dbReference type="ARBA" id="ARBA00022670"/>
    </source>
</evidence>
<protein>
    <recommendedName>
        <fullName evidence="6">Carboxypeptidase</fullName>
        <ecNumber evidence="6">3.4.16.-</ecNumber>
    </recommendedName>
</protein>
<evidence type="ECO:0000256" key="1">
    <source>
        <dbReference type="ARBA" id="ARBA00009431"/>
    </source>
</evidence>
<keyword evidence="4 6" id="KW-0378">Hydrolase</keyword>
<keyword evidence="2 6" id="KW-0121">Carboxypeptidase</keyword>
<keyword evidence="8" id="KW-1185">Reference proteome</keyword>
<feature type="signal peptide" evidence="6">
    <location>
        <begin position="1"/>
        <end position="20"/>
    </location>
</feature>
<reference evidence="7 8" key="1">
    <citation type="journal article" date="2016" name="Mol. Biol. Evol.">
        <title>Comparative Genomics of Early-Diverging Mushroom-Forming Fungi Provides Insights into the Origins of Lignocellulose Decay Capabilities.</title>
        <authorList>
            <person name="Nagy L.G."/>
            <person name="Riley R."/>
            <person name="Tritt A."/>
            <person name="Adam C."/>
            <person name="Daum C."/>
            <person name="Floudas D."/>
            <person name="Sun H."/>
            <person name="Yadav J.S."/>
            <person name="Pangilinan J."/>
            <person name="Larsson K.H."/>
            <person name="Matsuura K."/>
            <person name="Barry K."/>
            <person name="Labutti K."/>
            <person name="Kuo R."/>
            <person name="Ohm R.A."/>
            <person name="Bhattacharya S.S."/>
            <person name="Shirouzu T."/>
            <person name="Yoshinaga Y."/>
            <person name="Martin F.M."/>
            <person name="Grigoriev I.V."/>
            <person name="Hibbett D.S."/>
        </authorList>
    </citation>
    <scope>NUCLEOTIDE SEQUENCE [LARGE SCALE GENOMIC DNA]</scope>
    <source>
        <strain evidence="7 8">HHB10207 ss-3</strain>
    </source>
</reference>
<dbReference type="PANTHER" id="PTHR11802">
    <property type="entry name" value="SERINE PROTEASE FAMILY S10 SERINE CARBOXYPEPTIDASE"/>
    <property type="match status" value="1"/>
</dbReference>
<evidence type="ECO:0000256" key="6">
    <source>
        <dbReference type="RuleBase" id="RU361156"/>
    </source>
</evidence>
<evidence type="ECO:0000256" key="2">
    <source>
        <dbReference type="ARBA" id="ARBA00022645"/>
    </source>
</evidence>
<dbReference type="AlphaFoldDB" id="A0A166B7X8"/>
<feature type="chain" id="PRO_5007748706" description="Carboxypeptidase" evidence="6">
    <location>
        <begin position="21"/>
        <end position="493"/>
    </location>
</feature>
<proteinExistence type="inferred from homology"/>
<sequence length="493" mass="52790">MISLRLLSLLLLCIPSSVLSKEIPVVNGALGGVREKPSSTTNPKVKLATSPQVSGTPVAGKLRYVKNSGVCETTPNVFQASGYADLTTSQSMWFWFFAARTNPSTAPLAIWLNGGPGSSSMIGLFQENGPCRINTDKKTVSLNPYSWNTNANMLYIDQPIGVGFSHGTLTVSGAKQAAAAVWQMLQIFFKDPTFSAYATNPFAIWTESYGGHYGPAFANYFLQQNAAIKAGTLSGITINLKTLGVGNGLTDPLSQYPQYMVYAASNPYRQIVSNSVITKANTSYYKSGGCQSQIQNCYKTGSTSTCSNAQSYCNNNILSPLAGSVDVYDVRQPSNDPYPPDLTSYLTSSAVTSKIGSEATWQETNDDVYDNFANTGDWMLNSAPDLEAVINAGVRTVLYDGDADYILNYKGYEAMISNLVTSFSSSYNSQAFATYTVAGHAAGLFKNAGTFSYVRIYGAGHEVPAYNYTGLAVGQAALQFFTQAMGGGPLTST</sequence>
<keyword evidence="3 6" id="KW-0645">Protease</keyword>
<dbReference type="PROSITE" id="PS00131">
    <property type="entry name" value="CARBOXYPEPT_SER_SER"/>
    <property type="match status" value="1"/>
</dbReference>
<dbReference type="OrthoDB" id="443318at2759"/>
<dbReference type="Pfam" id="PF00450">
    <property type="entry name" value="Peptidase_S10"/>
    <property type="match status" value="1"/>
</dbReference>
<evidence type="ECO:0000313" key="8">
    <source>
        <dbReference type="Proteomes" id="UP000076798"/>
    </source>
</evidence>
<dbReference type="InterPro" id="IPR029058">
    <property type="entry name" value="AB_hydrolase_fold"/>
</dbReference>
<dbReference type="Gene3D" id="1.10.287.410">
    <property type="match status" value="1"/>
</dbReference>
<dbReference type="GO" id="GO:0004185">
    <property type="term" value="F:serine-type carboxypeptidase activity"/>
    <property type="evidence" value="ECO:0007669"/>
    <property type="project" value="UniProtKB-UniRule"/>
</dbReference>
<dbReference type="PRINTS" id="PR00724">
    <property type="entry name" value="CRBOXYPTASEC"/>
</dbReference>
<dbReference type="InterPro" id="IPR018202">
    <property type="entry name" value="Ser_caboxypep_ser_AS"/>
</dbReference>
<dbReference type="SUPFAM" id="SSF53474">
    <property type="entry name" value="alpha/beta-Hydrolases"/>
    <property type="match status" value="1"/>
</dbReference>
<organism evidence="7 8">
    <name type="scientific">Sistotremastrum suecicum HHB10207 ss-3</name>
    <dbReference type="NCBI Taxonomy" id="1314776"/>
    <lineage>
        <taxon>Eukaryota</taxon>
        <taxon>Fungi</taxon>
        <taxon>Dikarya</taxon>
        <taxon>Basidiomycota</taxon>
        <taxon>Agaricomycotina</taxon>
        <taxon>Agaricomycetes</taxon>
        <taxon>Sistotremastrales</taxon>
        <taxon>Sistotremastraceae</taxon>
        <taxon>Sistotremastrum</taxon>
    </lineage>
</organism>
<evidence type="ECO:0000256" key="4">
    <source>
        <dbReference type="ARBA" id="ARBA00022801"/>
    </source>
</evidence>
<dbReference type="PANTHER" id="PTHR11802:SF453">
    <property type="entry name" value="S1, PUTATIVE-RELATED"/>
    <property type="match status" value="1"/>
</dbReference>
<dbReference type="EC" id="3.4.16.-" evidence="6"/>
<keyword evidence="5" id="KW-0325">Glycoprotein</keyword>
<dbReference type="Proteomes" id="UP000076798">
    <property type="component" value="Unassembled WGS sequence"/>
</dbReference>
<keyword evidence="6" id="KW-0732">Signal</keyword>
<evidence type="ECO:0000256" key="5">
    <source>
        <dbReference type="ARBA" id="ARBA00023180"/>
    </source>
</evidence>
<accession>A0A166B7X8</accession>
<dbReference type="EMBL" id="KV428117">
    <property type="protein sequence ID" value="KZT36081.1"/>
    <property type="molecule type" value="Genomic_DNA"/>
</dbReference>